<keyword evidence="2" id="KW-1185">Reference proteome</keyword>
<gene>
    <name evidence="1" type="ORF">BDR25DRAFT_354451</name>
</gene>
<dbReference type="Proteomes" id="UP000799755">
    <property type="component" value="Unassembled WGS sequence"/>
</dbReference>
<evidence type="ECO:0000313" key="2">
    <source>
        <dbReference type="Proteomes" id="UP000799755"/>
    </source>
</evidence>
<name>A0ACB6QY35_9PLEO</name>
<sequence>MCFVEQMDPKASNETDVLGRDMLIPIGFNVEKERQLADHLDTKISSREATKFPNLAGITIAIKVPGNFRTIHYIKQHYERIRYRGNVGQSTSMFPAPTMLIFDRPKERCLTIGFMLASSRFLTPDKLLDMVMISYILGTKSLATVHSSSLPLGDLKRSHPLLRCDPKSHFRDYPQKAQGLLTVCGFPAFMRCSSIGHLFDFRRYQWKKAPQGFAQSPMGSSPEFPFTSPIVLAFVTLKSEDNKHSSFYTRFCCCPQRDERSVMGYLLILLLL</sequence>
<organism evidence="1 2">
    <name type="scientific">Lindgomyces ingoldianus</name>
    <dbReference type="NCBI Taxonomy" id="673940"/>
    <lineage>
        <taxon>Eukaryota</taxon>
        <taxon>Fungi</taxon>
        <taxon>Dikarya</taxon>
        <taxon>Ascomycota</taxon>
        <taxon>Pezizomycotina</taxon>
        <taxon>Dothideomycetes</taxon>
        <taxon>Pleosporomycetidae</taxon>
        <taxon>Pleosporales</taxon>
        <taxon>Lindgomycetaceae</taxon>
        <taxon>Lindgomyces</taxon>
    </lineage>
</organism>
<evidence type="ECO:0000313" key="1">
    <source>
        <dbReference type="EMBL" id="KAF2471192.1"/>
    </source>
</evidence>
<reference evidence="1" key="1">
    <citation type="journal article" date="2020" name="Stud. Mycol.">
        <title>101 Dothideomycetes genomes: a test case for predicting lifestyles and emergence of pathogens.</title>
        <authorList>
            <person name="Haridas S."/>
            <person name="Albert R."/>
            <person name="Binder M."/>
            <person name="Bloem J."/>
            <person name="Labutti K."/>
            <person name="Salamov A."/>
            <person name="Andreopoulos B."/>
            <person name="Baker S."/>
            <person name="Barry K."/>
            <person name="Bills G."/>
            <person name="Bluhm B."/>
            <person name="Cannon C."/>
            <person name="Castanera R."/>
            <person name="Culley D."/>
            <person name="Daum C."/>
            <person name="Ezra D."/>
            <person name="Gonzalez J."/>
            <person name="Henrissat B."/>
            <person name="Kuo A."/>
            <person name="Liang C."/>
            <person name="Lipzen A."/>
            <person name="Lutzoni F."/>
            <person name="Magnuson J."/>
            <person name="Mondo S."/>
            <person name="Nolan M."/>
            <person name="Ohm R."/>
            <person name="Pangilinan J."/>
            <person name="Park H.-J."/>
            <person name="Ramirez L."/>
            <person name="Alfaro M."/>
            <person name="Sun H."/>
            <person name="Tritt A."/>
            <person name="Yoshinaga Y."/>
            <person name="Zwiers L.-H."/>
            <person name="Turgeon B."/>
            <person name="Goodwin S."/>
            <person name="Spatafora J."/>
            <person name="Crous P."/>
            <person name="Grigoriev I."/>
        </authorList>
    </citation>
    <scope>NUCLEOTIDE SEQUENCE</scope>
    <source>
        <strain evidence="1">ATCC 200398</strain>
    </source>
</reference>
<protein>
    <submittedName>
        <fullName evidence="1">Uncharacterized protein</fullName>
    </submittedName>
</protein>
<comment type="caution">
    <text evidence="1">The sequence shown here is derived from an EMBL/GenBank/DDBJ whole genome shotgun (WGS) entry which is preliminary data.</text>
</comment>
<dbReference type="EMBL" id="MU003505">
    <property type="protein sequence ID" value="KAF2471192.1"/>
    <property type="molecule type" value="Genomic_DNA"/>
</dbReference>
<proteinExistence type="predicted"/>
<accession>A0ACB6QY35</accession>